<organism evidence="8 9">
    <name type="scientific">Aminomonas paucivorans DSM 12260</name>
    <dbReference type="NCBI Taxonomy" id="584708"/>
    <lineage>
        <taxon>Bacteria</taxon>
        <taxon>Thermotogati</taxon>
        <taxon>Synergistota</taxon>
        <taxon>Synergistia</taxon>
        <taxon>Synergistales</taxon>
        <taxon>Synergistaceae</taxon>
        <taxon>Aminomonas</taxon>
    </lineage>
</organism>
<dbReference type="Pfam" id="PF08282">
    <property type="entry name" value="Hydrolase_3"/>
    <property type="match status" value="1"/>
</dbReference>
<dbReference type="RefSeq" id="WP_006300497.1">
    <property type="nucleotide sequence ID" value="NZ_CM001022.1"/>
</dbReference>
<dbReference type="CDD" id="cd01630">
    <property type="entry name" value="HAD_KDO-like"/>
    <property type="match status" value="1"/>
</dbReference>
<proteinExistence type="inferred from homology"/>
<dbReference type="Proteomes" id="UP000005096">
    <property type="component" value="Chromosome"/>
</dbReference>
<reference evidence="8 9" key="1">
    <citation type="journal article" date="2010" name="Stand. Genomic Sci.">
        <title>Non-contiguous finished genome sequence of Aminomonas paucivorans type strain (GLU-3).</title>
        <authorList>
            <person name="Pitluck S."/>
            <person name="Yasawong M."/>
            <person name="Held B."/>
            <person name="Lapidus A."/>
            <person name="Nolan M."/>
            <person name="Copeland A."/>
            <person name="Lucas S."/>
            <person name="Del Rio T.G."/>
            <person name="Tice H."/>
            <person name="Cheng J.F."/>
            <person name="Chertkov O."/>
            <person name="Goodwin L."/>
            <person name="Tapia R."/>
            <person name="Han C."/>
            <person name="Liolios K."/>
            <person name="Ivanova N."/>
            <person name="Mavromatis K."/>
            <person name="Ovchinnikova G."/>
            <person name="Pati A."/>
            <person name="Chen A."/>
            <person name="Palaniappan K."/>
            <person name="Land M."/>
            <person name="Hauser L."/>
            <person name="Chang Y.J."/>
            <person name="Jeffries C.D."/>
            <person name="Pukall R."/>
            <person name="Spring S."/>
            <person name="Rohde M."/>
            <person name="Sikorski J."/>
            <person name="Goker M."/>
            <person name="Woyke T."/>
            <person name="Bristow J."/>
            <person name="Eisen J.A."/>
            <person name="Markowitz V."/>
            <person name="Hugenholtz P."/>
            <person name="Kyrpides N.C."/>
            <person name="Klenk H.P."/>
        </authorList>
    </citation>
    <scope>NUCLEOTIDE SEQUENCE [LARGE SCALE GENOMIC DNA]</scope>
    <source>
        <strain evidence="8 9">DSM 12260</strain>
    </source>
</reference>
<dbReference type="SUPFAM" id="SSF56784">
    <property type="entry name" value="HAD-like"/>
    <property type="match status" value="1"/>
</dbReference>
<dbReference type="Gene3D" id="3.40.50.1000">
    <property type="entry name" value="HAD superfamily/HAD-like"/>
    <property type="match status" value="1"/>
</dbReference>
<evidence type="ECO:0000256" key="1">
    <source>
        <dbReference type="ARBA" id="ARBA00001946"/>
    </source>
</evidence>
<comment type="cofactor">
    <cofactor evidence="1 7">
        <name>Mg(2+)</name>
        <dbReference type="ChEBI" id="CHEBI:18420"/>
    </cofactor>
</comment>
<dbReference type="SFLD" id="SFLDG01138">
    <property type="entry name" value="C1.6.2:_Deoxy-d-mannose-octulo"/>
    <property type="match status" value="1"/>
</dbReference>
<dbReference type="NCBIfam" id="TIGR01670">
    <property type="entry name" value="KdsC-phosphatas"/>
    <property type="match status" value="1"/>
</dbReference>
<dbReference type="SFLD" id="SFLDG01136">
    <property type="entry name" value="C1.6:_Phosphoserine_Phosphatas"/>
    <property type="match status" value="1"/>
</dbReference>
<keyword evidence="5" id="KW-0378">Hydrolase</keyword>
<sequence length="163" mass="17728">MIRLFVLDVDGTLTEGEILLDGRGGETKRFDIQDGMGLVLLRRAGIGTAFLSGRASDPTDQRARDLGVPRCANGAADKLPLLRRWADEDGLTPEEVAYMGDDLPDLECLSWSGFPIVPSNGRPEALRLARYVTPRPGGRGAVRDAADRVLLANAREREGIHHP</sequence>
<feature type="binding site" evidence="7">
    <location>
        <position position="101"/>
    </location>
    <ligand>
        <name>Mg(2+)</name>
        <dbReference type="ChEBI" id="CHEBI:18420"/>
    </ligand>
</feature>
<comment type="subunit">
    <text evidence="3">Homotetramer.</text>
</comment>
<dbReference type="GO" id="GO:0046872">
    <property type="term" value="F:metal ion binding"/>
    <property type="evidence" value="ECO:0007669"/>
    <property type="project" value="UniProtKB-KW"/>
</dbReference>
<dbReference type="PANTHER" id="PTHR21485">
    <property type="entry name" value="HAD SUPERFAMILY MEMBERS CMAS AND KDSC"/>
    <property type="match status" value="1"/>
</dbReference>
<evidence type="ECO:0000313" key="9">
    <source>
        <dbReference type="Proteomes" id="UP000005096"/>
    </source>
</evidence>
<dbReference type="STRING" id="584708.Apau_0894"/>
<name>E3CW70_9BACT</name>
<evidence type="ECO:0000256" key="7">
    <source>
        <dbReference type="PIRSR" id="PIRSR006118-2"/>
    </source>
</evidence>
<dbReference type="GO" id="GO:0016788">
    <property type="term" value="F:hydrolase activity, acting on ester bonds"/>
    <property type="evidence" value="ECO:0007669"/>
    <property type="project" value="InterPro"/>
</dbReference>
<dbReference type="AlphaFoldDB" id="E3CW70"/>
<protein>
    <submittedName>
        <fullName evidence="8">3-deoxy-D-manno-octulosonate 8-phosphate phosphatase, YrbI family</fullName>
    </submittedName>
</protein>
<dbReference type="InterPro" id="IPR023214">
    <property type="entry name" value="HAD_sf"/>
</dbReference>
<evidence type="ECO:0000256" key="3">
    <source>
        <dbReference type="ARBA" id="ARBA00011881"/>
    </source>
</evidence>
<keyword evidence="4 7" id="KW-0479">Metal-binding</keyword>
<keyword evidence="6 7" id="KW-0460">Magnesium</keyword>
<dbReference type="GO" id="GO:0008781">
    <property type="term" value="F:N-acylneuraminate cytidylyltransferase activity"/>
    <property type="evidence" value="ECO:0007669"/>
    <property type="project" value="TreeGrafter"/>
</dbReference>
<feature type="binding site" evidence="7">
    <location>
        <position position="8"/>
    </location>
    <ligand>
        <name>Mg(2+)</name>
        <dbReference type="ChEBI" id="CHEBI:18420"/>
    </ligand>
</feature>
<dbReference type="InterPro" id="IPR036412">
    <property type="entry name" value="HAD-like_sf"/>
</dbReference>
<dbReference type="InterPro" id="IPR050793">
    <property type="entry name" value="CMP-NeuNAc_synthase"/>
</dbReference>
<evidence type="ECO:0000313" key="8">
    <source>
        <dbReference type="EMBL" id="EFQ23322.1"/>
    </source>
</evidence>
<evidence type="ECO:0000256" key="6">
    <source>
        <dbReference type="ARBA" id="ARBA00022842"/>
    </source>
</evidence>
<dbReference type="PaxDb" id="584708-Apau_0894"/>
<dbReference type="SFLD" id="SFLDS00003">
    <property type="entry name" value="Haloacid_Dehalogenase"/>
    <property type="match status" value="1"/>
</dbReference>
<dbReference type="InterPro" id="IPR010023">
    <property type="entry name" value="KdsC_fam"/>
</dbReference>
<dbReference type="PANTHER" id="PTHR21485:SF3">
    <property type="entry name" value="N-ACYLNEURAMINATE CYTIDYLYLTRANSFERASE"/>
    <property type="match status" value="1"/>
</dbReference>
<comment type="similarity">
    <text evidence="2">Belongs to the KdsC family.</text>
</comment>
<dbReference type="EMBL" id="CM001022">
    <property type="protein sequence ID" value="EFQ23322.1"/>
    <property type="molecule type" value="Genomic_DNA"/>
</dbReference>
<dbReference type="PIRSF" id="PIRSF006118">
    <property type="entry name" value="KDO8-P_Ptase"/>
    <property type="match status" value="1"/>
</dbReference>
<feature type="binding site" evidence="7">
    <location>
        <position position="10"/>
    </location>
    <ligand>
        <name>substrate</name>
    </ligand>
</feature>
<evidence type="ECO:0000256" key="5">
    <source>
        <dbReference type="ARBA" id="ARBA00022801"/>
    </source>
</evidence>
<evidence type="ECO:0000256" key="4">
    <source>
        <dbReference type="ARBA" id="ARBA00022723"/>
    </source>
</evidence>
<dbReference type="eggNOG" id="COG1778">
    <property type="taxonomic scope" value="Bacteria"/>
</dbReference>
<dbReference type="OrthoDB" id="9805604at2"/>
<dbReference type="HOGENOM" id="CLU_106694_0_1_0"/>
<accession>E3CW70</accession>
<keyword evidence="9" id="KW-1185">Reference proteome</keyword>
<evidence type="ECO:0000256" key="2">
    <source>
        <dbReference type="ARBA" id="ARBA00005893"/>
    </source>
</evidence>
<gene>
    <name evidence="8" type="ORF">Apau_0894</name>
</gene>